<dbReference type="InterPro" id="IPR002372">
    <property type="entry name" value="PQQ_rpt_dom"/>
</dbReference>
<dbReference type="OrthoDB" id="5173551at2"/>
<evidence type="ECO:0000313" key="7">
    <source>
        <dbReference type="Proteomes" id="UP000193450"/>
    </source>
</evidence>
<dbReference type="STRING" id="716816.BST96_19190"/>
<comment type="function">
    <text evidence="4">Part of the outer membrane protein assembly complex, which is involved in assembly and insertion of beta-barrel proteins into the outer membrane.</text>
</comment>
<comment type="subunit">
    <text evidence="4">Part of the Bam complex.</text>
</comment>
<feature type="chain" id="PRO_5013408095" description="Outer membrane protein assembly factor BamB" evidence="4">
    <location>
        <begin position="25"/>
        <end position="392"/>
    </location>
</feature>
<dbReference type="NCBIfam" id="TIGR03300">
    <property type="entry name" value="assembly_YfgL"/>
    <property type="match status" value="1"/>
</dbReference>
<dbReference type="Gene3D" id="2.130.10.10">
    <property type="entry name" value="YVTN repeat-like/Quinoprotein amine dehydrogenase"/>
    <property type="match status" value="1"/>
</dbReference>
<accession>A0A1X9NI10</accession>
<dbReference type="InterPro" id="IPR018391">
    <property type="entry name" value="PQQ_b-propeller_rpt"/>
</dbReference>
<name>A0A1X9NI10_9GAMM</name>
<dbReference type="KEGG" id="osg:BST96_19190"/>
<dbReference type="HAMAP" id="MF_00923">
    <property type="entry name" value="OM_assembly_BamB"/>
    <property type="match status" value="1"/>
</dbReference>
<evidence type="ECO:0000256" key="1">
    <source>
        <dbReference type="ARBA" id="ARBA00022729"/>
    </source>
</evidence>
<dbReference type="GO" id="GO:0009279">
    <property type="term" value="C:cell outer membrane"/>
    <property type="evidence" value="ECO:0007669"/>
    <property type="project" value="UniProtKB-SubCell"/>
</dbReference>
<keyword evidence="3 4" id="KW-0998">Cell outer membrane</keyword>
<proteinExistence type="inferred from homology"/>
<dbReference type="InterPro" id="IPR015943">
    <property type="entry name" value="WD40/YVTN_repeat-like_dom_sf"/>
</dbReference>
<reference evidence="6 7" key="1">
    <citation type="submission" date="2016-11" db="EMBL/GenBank/DDBJ databases">
        <title>Trade-off between light-utilization and light-protection in marine flavobacteria.</title>
        <authorList>
            <person name="Kumagai Y."/>
        </authorList>
    </citation>
    <scope>NUCLEOTIDE SEQUENCE [LARGE SCALE GENOMIC DNA]</scope>
    <source>
        <strain evidence="6 7">NBRC 107125</strain>
    </source>
</reference>
<dbReference type="InterPro" id="IPR017687">
    <property type="entry name" value="BamB"/>
</dbReference>
<evidence type="ECO:0000313" key="6">
    <source>
        <dbReference type="EMBL" id="ARN76032.1"/>
    </source>
</evidence>
<comment type="subcellular location">
    <subcellularLocation>
        <location evidence="4">Cell outer membrane</location>
    </subcellularLocation>
</comment>
<evidence type="ECO:0000256" key="3">
    <source>
        <dbReference type="ARBA" id="ARBA00023237"/>
    </source>
</evidence>
<evidence type="ECO:0000256" key="2">
    <source>
        <dbReference type="ARBA" id="ARBA00023136"/>
    </source>
</evidence>
<dbReference type="PANTHER" id="PTHR34512:SF30">
    <property type="entry name" value="OUTER MEMBRANE PROTEIN ASSEMBLY FACTOR BAMB"/>
    <property type="match status" value="1"/>
</dbReference>
<dbReference type="SUPFAM" id="SSF50998">
    <property type="entry name" value="Quinoprotein alcohol dehydrogenase-like"/>
    <property type="match status" value="1"/>
</dbReference>
<evidence type="ECO:0000259" key="5">
    <source>
        <dbReference type="Pfam" id="PF13360"/>
    </source>
</evidence>
<feature type="signal peptide" evidence="4">
    <location>
        <begin position="1"/>
        <end position="24"/>
    </location>
</feature>
<dbReference type="InterPro" id="IPR011047">
    <property type="entry name" value="Quinoprotein_ADH-like_sf"/>
</dbReference>
<organism evidence="6 7">
    <name type="scientific">Oceanicoccus sagamiensis</name>
    <dbReference type="NCBI Taxonomy" id="716816"/>
    <lineage>
        <taxon>Bacteria</taxon>
        <taxon>Pseudomonadati</taxon>
        <taxon>Pseudomonadota</taxon>
        <taxon>Gammaproteobacteria</taxon>
        <taxon>Cellvibrionales</taxon>
        <taxon>Spongiibacteraceae</taxon>
        <taxon>Oceanicoccus</taxon>
    </lineage>
</organism>
<dbReference type="SMART" id="SM00564">
    <property type="entry name" value="PQQ"/>
    <property type="match status" value="7"/>
</dbReference>
<dbReference type="EMBL" id="CP019343">
    <property type="protein sequence ID" value="ARN76032.1"/>
    <property type="molecule type" value="Genomic_DNA"/>
</dbReference>
<keyword evidence="2 4" id="KW-0472">Membrane</keyword>
<dbReference type="Pfam" id="PF13360">
    <property type="entry name" value="PQQ_2"/>
    <property type="match status" value="1"/>
</dbReference>
<comment type="similarity">
    <text evidence="4">Belongs to the BamB family.</text>
</comment>
<dbReference type="GO" id="GO:0043165">
    <property type="term" value="P:Gram-negative-bacterium-type cell outer membrane assembly"/>
    <property type="evidence" value="ECO:0007669"/>
    <property type="project" value="UniProtKB-UniRule"/>
</dbReference>
<dbReference type="RefSeq" id="WP_085760232.1">
    <property type="nucleotide sequence ID" value="NZ_CP019343.1"/>
</dbReference>
<dbReference type="PANTHER" id="PTHR34512">
    <property type="entry name" value="CELL SURFACE PROTEIN"/>
    <property type="match status" value="1"/>
</dbReference>
<keyword evidence="7" id="KW-1185">Reference proteome</keyword>
<keyword evidence="1 4" id="KW-0732">Signal</keyword>
<dbReference type="AlphaFoldDB" id="A0A1X9NI10"/>
<dbReference type="GO" id="GO:0051205">
    <property type="term" value="P:protein insertion into membrane"/>
    <property type="evidence" value="ECO:0007669"/>
    <property type="project" value="UniProtKB-UniRule"/>
</dbReference>
<dbReference type="Proteomes" id="UP000193450">
    <property type="component" value="Chromosome"/>
</dbReference>
<evidence type="ECO:0000256" key="4">
    <source>
        <dbReference type="HAMAP-Rule" id="MF_00923"/>
    </source>
</evidence>
<gene>
    <name evidence="4" type="primary">bamB</name>
    <name evidence="6" type="ORF">BST96_19190</name>
</gene>
<protein>
    <recommendedName>
        <fullName evidence="4">Outer membrane protein assembly factor BamB</fullName>
    </recommendedName>
</protein>
<sequence length="392" mass="42114" precursor="true">MAQPAQLIRSVVLSLIALSLVACSSTDGEEEKGPAPLLDFEEERKFNKVWSTSIGDGQGGIFNRLNPVVDGDLIYVASAEGTIEAITLEQGKTVWDAELDQLLVGGVGVSDNAVFVGTAAGEVVALNKDDGSEQWRVELGGEVLAAPQAKDNMVYVQTFDGQMLALNAEDGERVWSFRNNLPVLTLRGTSTPLIYRDSVIAGFANGRVISFELDTGAVRWNTRVTVAKGDSEIQRIIDIDAPLMEDNGLIYAVSYQGKIAAIDPASGRRLWANDASSYAAMSLGFGNIYVAGEDGSVTAFEKNGQGARWAQTVLERRKLTGSATLSSYVIVGDVEGYLHALSQVDGRIAARTKVDSDGLQVDLQTVDDMLLVYSNGGKLVTYKLEEKSSGWF</sequence>
<feature type="domain" description="Pyrrolo-quinoline quinone repeat" evidence="5">
    <location>
        <begin position="80"/>
        <end position="311"/>
    </location>
</feature>